<evidence type="ECO:0000313" key="7">
    <source>
        <dbReference type="Proteomes" id="UP001597418"/>
    </source>
</evidence>
<feature type="domain" description="TonB-dependent receptor plug" evidence="5">
    <location>
        <begin position="506"/>
        <end position="568"/>
    </location>
</feature>
<dbReference type="PANTHER" id="PTHR30069:SF29">
    <property type="entry name" value="HEMOGLOBIN AND HEMOGLOBIN-HAPTOGLOBIN-BINDING PROTEIN 1-RELATED"/>
    <property type="match status" value="1"/>
</dbReference>
<accession>A0ABW5UD49</accession>
<dbReference type="Pfam" id="PF07715">
    <property type="entry name" value="Plug"/>
    <property type="match status" value="3"/>
</dbReference>
<dbReference type="PROSITE" id="PS52016">
    <property type="entry name" value="TONB_DEPENDENT_REC_3"/>
    <property type="match status" value="1"/>
</dbReference>
<comment type="caution">
    <text evidence="6">The sequence shown here is derived from an EMBL/GenBank/DDBJ whole genome shotgun (WGS) entry which is preliminary data.</text>
</comment>
<feature type="transmembrane region" description="Helical" evidence="3">
    <location>
        <begin position="87"/>
        <end position="108"/>
    </location>
</feature>
<dbReference type="PANTHER" id="PTHR30069">
    <property type="entry name" value="TONB-DEPENDENT OUTER MEMBRANE RECEPTOR"/>
    <property type="match status" value="1"/>
</dbReference>
<dbReference type="InterPro" id="IPR008756">
    <property type="entry name" value="Peptidase_M56"/>
</dbReference>
<name>A0ABW5UD49_9SPHI</name>
<dbReference type="InterPro" id="IPR039426">
    <property type="entry name" value="TonB-dep_rcpt-like"/>
</dbReference>
<dbReference type="InterPro" id="IPR012910">
    <property type="entry name" value="Plug_dom"/>
</dbReference>
<reference evidence="7" key="1">
    <citation type="journal article" date="2019" name="Int. J. Syst. Evol. Microbiol.">
        <title>The Global Catalogue of Microorganisms (GCM) 10K type strain sequencing project: providing services to taxonomists for standard genome sequencing and annotation.</title>
        <authorList>
            <consortium name="The Broad Institute Genomics Platform"/>
            <consortium name="The Broad Institute Genome Sequencing Center for Infectious Disease"/>
            <person name="Wu L."/>
            <person name="Ma J."/>
        </authorList>
    </citation>
    <scope>NUCLEOTIDE SEQUENCE [LARGE SCALE GENOMIC DNA]</scope>
    <source>
        <strain evidence="7">KCTC 42247</strain>
    </source>
</reference>
<dbReference type="Proteomes" id="UP001597418">
    <property type="component" value="Unassembled WGS sequence"/>
</dbReference>
<evidence type="ECO:0000259" key="4">
    <source>
        <dbReference type="Pfam" id="PF05569"/>
    </source>
</evidence>
<feature type="domain" description="Peptidase M56" evidence="4">
    <location>
        <begin position="151"/>
        <end position="254"/>
    </location>
</feature>
<keyword evidence="2" id="KW-0998">Cell outer membrane</keyword>
<dbReference type="InterPro" id="IPR037066">
    <property type="entry name" value="Plug_dom_sf"/>
</dbReference>
<protein>
    <submittedName>
        <fullName evidence="6">TonB-dependent receptor plug domain-containing protein</fullName>
    </submittedName>
</protein>
<organism evidence="6 7">
    <name type="scientific">Sphingobacterium populi</name>
    <dbReference type="NCBI Taxonomy" id="1812824"/>
    <lineage>
        <taxon>Bacteria</taxon>
        <taxon>Pseudomonadati</taxon>
        <taxon>Bacteroidota</taxon>
        <taxon>Sphingobacteriia</taxon>
        <taxon>Sphingobacteriales</taxon>
        <taxon>Sphingobacteriaceae</taxon>
        <taxon>Sphingobacterium</taxon>
    </lineage>
</organism>
<dbReference type="Gene3D" id="2.170.130.10">
    <property type="entry name" value="TonB-dependent receptor, plug domain"/>
    <property type="match status" value="3"/>
</dbReference>
<dbReference type="EMBL" id="JBHUMB010000013">
    <property type="protein sequence ID" value="MFD2743836.1"/>
    <property type="molecule type" value="Genomic_DNA"/>
</dbReference>
<evidence type="ECO:0000256" key="2">
    <source>
        <dbReference type="PROSITE-ProRule" id="PRU01360"/>
    </source>
</evidence>
<feature type="domain" description="TonB-dependent receptor plug" evidence="5">
    <location>
        <begin position="349"/>
        <end position="396"/>
    </location>
</feature>
<evidence type="ECO:0000259" key="5">
    <source>
        <dbReference type="Pfam" id="PF07715"/>
    </source>
</evidence>
<keyword evidence="2 3" id="KW-0812">Transmembrane</keyword>
<keyword evidence="6" id="KW-0675">Receptor</keyword>
<keyword evidence="2 3" id="KW-0472">Membrane</keyword>
<feature type="transmembrane region" description="Helical" evidence="3">
    <location>
        <begin position="38"/>
        <end position="58"/>
    </location>
</feature>
<dbReference type="CDD" id="cd07341">
    <property type="entry name" value="M56_BlaR1_MecR1_like"/>
    <property type="match status" value="1"/>
</dbReference>
<dbReference type="SUPFAM" id="SSF56935">
    <property type="entry name" value="Porins"/>
    <property type="match status" value="3"/>
</dbReference>
<gene>
    <name evidence="6" type="ORF">ACFSQ6_10560</name>
</gene>
<sequence>MEKLLIYILQVNVLLSVVYLGYILLLKGLTFYNLNRGYFLVGMLFSFVYPFLDVRSWFARHVEPIGELVDFMPDFVSTPASDNLYSINNVVLVAVAVGVTFFFLRLLIQSASVLRVHWNSSSALWHSFSYRNVRFPVVPFSFLRHIYLYRKQHDEQELVHIFKHELVHTNGLHSLDVLLTELVYICCWYNPLVFLMRSAIHQNLEFLTDQQVLDLGIDRQTYQYNLLHVNRTGLATPITNKFNFKMLKQRIMMMNKKRSSKLELSKYAMLIPVLVLASAAFTVNQVEANIKDAVELGQASIFKDDLQSTESQKENTINPADTVIPKQVDARLDESDGAHEGVTIGKQPVDPLYVVDGIVMLPKDFKKLDPNDIDRIDVLKEGSATAAYGDKGKNGVVIISTKGALEKSKTATDRSTFQKDSTMTYLLKRSSGDDAQPLYVLDGVPQSKGDLDGIDPNSIESISVIKDNSARAIYGEKAKDGVVLISTKNFNRGIKADEKTDTKSYDQEVQSVNSKTASDKKPVVLIDGVVQKEGFDIKTLDPNTIESMHVWKDANATNKYGKAGANGVIELTTKAAAKKVDTKK</sequence>
<feature type="transmembrane region" description="Helical" evidence="3">
    <location>
        <begin position="264"/>
        <end position="283"/>
    </location>
</feature>
<evidence type="ECO:0000313" key="6">
    <source>
        <dbReference type="EMBL" id="MFD2743836.1"/>
    </source>
</evidence>
<dbReference type="RefSeq" id="WP_066756716.1">
    <property type="nucleotide sequence ID" value="NZ_JBHUMB010000013.1"/>
</dbReference>
<keyword evidence="3" id="KW-1133">Transmembrane helix</keyword>
<evidence type="ECO:0000256" key="1">
    <source>
        <dbReference type="ARBA" id="ARBA00022729"/>
    </source>
</evidence>
<keyword evidence="1" id="KW-0732">Signal</keyword>
<dbReference type="Pfam" id="PF05569">
    <property type="entry name" value="Peptidase_M56"/>
    <property type="match status" value="1"/>
</dbReference>
<keyword evidence="2" id="KW-0813">Transport</keyword>
<comment type="similarity">
    <text evidence="2">Belongs to the TonB-dependent receptor family.</text>
</comment>
<feature type="domain" description="TonB-dependent receptor plug" evidence="5">
    <location>
        <begin position="433"/>
        <end position="482"/>
    </location>
</feature>
<evidence type="ECO:0000256" key="3">
    <source>
        <dbReference type="SAM" id="Phobius"/>
    </source>
</evidence>
<keyword evidence="7" id="KW-1185">Reference proteome</keyword>
<comment type="subcellular location">
    <subcellularLocation>
        <location evidence="2">Cell outer membrane</location>
        <topology evidence="2">Multi-pass membrane protein</topology>
    </subcellularLocation>
</comment>
<feature type="transmembrane region" description="Helical" evidence="3">
    <location>
        <begin position="6"/>
        <end position="26"/>
    </location>
</feature>
<keyword evidence="2" id="KW-1134">Transmembrane beta strand</keyword>
<proteinExistence type="inferred from homology"/>